<keyword evidence="3" id="KW-0963">Cytoplasm</keyword>
<feature type="domain" description="Enolpyruvate transferase" evidence="16">
    <location>
        <begin position="85"/>
        <end position="494"/>
    </location>
</feature>
<dbReference type="GO" id="GO:0008360">
    <property type="term" value="P:regulation of cell shape"/>
    <property type="evidence" value="ECO:0007669"/>
    <property type="project" value="UniProtKB-KW"/>
</dbReference>
<comment type="subcellular location">
    <subcellularLocation>
        <location evidence="1">Cytoplasm</location>
    </subcellularLocation>
</comment>
<dbReference type="NCBIfam" id="TIGR01072">
    <property type="entry name" value="murA"/>
    <property type="match status" value="1"/>
</dbReference>
<evidence type="ECO:0000256" key="8">
    <source>
        <dbReference type="ARBA" id="ARBA00023306"/>
    </source>
</evidence>
<name>A0A7S0WY80_9CHLO</name>
<protein>
    <recommendedName>
        <fullName evidence="12">UDP-N-acetylglucosamine 1-carboxyvinyltransferase</fullName>
        <ecNumber evidence="11">2.5.1.7</ecNumber>
    </recommendedName>
    <alternativeName>
        <fullName evidence="13">Enoylpyruvate transferase</fullName>
    </alternativeName>
    <alternativeName>
        <fullName evidence="14">UDP-N-acetylglucosamine enolpyruvyl transferase</fullName>
    </alternativeName>
</protein>
<keyword evidence="9" id="KW-0961">Cell wall biogenesis/degradation</keyword>
<keyword evidence="5" id="KW-0808">Transferase</keyword>
<dbReference type="GO" id="GO:0051301">
    <property type="term" value="P:cell division"/>
    <property type="evidence" value="ECO:0007669"/>
    <property type="project" value="UniProtKB-KW"/>
</dbReference>
<dbReference type="GO" id="GO:0008760">
    <property type="term" value="F:UDP-N-acetylglucosamine 1-carboxyvinyltransferase activity"/>
    <property type="evidence" value="ECO:0007669"/>
    <property type="project" value="UniProtKB-EC"/>
</dbReference>
<evidence type="ECO:0000256" key="13">
    <source>
        <dbReference type="ARBA" id="ARBA00042443"/>
    </source>
</evidence>
<evidence type="ECO:0000259" key="16">
    <source>
        <dbReference type="Pfam" id="PF00275"/>
    </source>
</evidence>
<dbReference type="InterPro" id="IPR050068">
    <property type="entry name" value="MurA_subfamily"/>
</dbReference>
<dbReference type="CDD" id="cd01555">
    <property type="entry name" value="UdpNAET"/>
    <property type="match status" value="1"/>
</dbReference>
<gene>
    <name evidence="17" type="ORF">POBO1169_LOCUS19839</name>
</gene>
<keyword evidence="4" id="KW-0132">Cell division</keyword>
<dbReference type="EC" id="2.5.1.7" evidence="11"/>
<dbReference type="HAMAP" id="MF_00111">
    <property type="entry name" value="MurA"/>
    <property type="match status" value="1"/>
</dbReference>
<reference evidence="17" key="1">
    <citation type="submission" date="2021-01" db="EMBL/GenBank/DDBJ databases">
        <authorList>
            <person name="Corre E."/>
            <person name="Pelletier E."/>
            <person name="Niang G."/>
            <person name="Scheremetjew M."/>
            <person name="Finn R."/>
            <person name="Kale V."/>
            <person name="Holt S."/>
            <person name="Cochrane G."/>
            <person name="Meng A."/>
            <person name="Brown T."/>
            <person name="Cohen L."/>
        </authorList>
    </citation>
    <scope>NUCLEOTIDE SEQUENCE</scope>
    <source>
        <strain evidence="17">CCMP722</strain>
    </source>
</reference>
<sequence>MAAVMGTPSLVGTHARRVLPDRSTHKCHRDCPRIASCTARALSIKAQRRAHPVRAHVSEVAVAAHSLDSQASSRAAVDESGVLQVKGGKRLEGVIPVGGAKNSALALLAGSLLCPGELVLHNVPKLRDILKMFDVLESVGASVSLSDGSVVLDASQLTSGNPKPEAVQELRASFLVLGPLVARLGEATVSLPGGCAIGARPVDIHLKGLEMLGATVEVTDDGFVRATAPMSSSGSRRLQGANMRLKFPSVGATETLMMAASLAEGETVIENAAQEPEIVDLADLLNSMGARIQGAGTATMVITGVETLHPCEFTTIPDRIEAGTFLCAAAITASPLSVGPIVPAHMLPIFNTLEAMGCKVNMEGDHAVLVPAKAPLLPVDIVTLPYPGFPTDMQPQFVALLATAAGPSTVRETVFEGRMECARQMTKFGCDIKVEDSSAYIQGGAGLRGGCRVEGTDLRATAALALAGLAAEGETLVGGLKHLVRGYEGFEVKLQRVGADIRRIPDDQL</sequence>
<dbReference type="EMBL" id="HBFA01039726">
    <property type="protein sequence ID" value="CAD8691036.1"/>
    <property type="molecule type" value="Transcribed_RNA"/>
</dbReference>
<keyword evidence="6" id="KW-0133">Cell shape</keyword>
<dbReference type="InterPro" id="IPR036968">
    <property type="entry name" value="Enolpyruvate_Tfrase_sf"/>
</dbReference>
<evidence type="ECO:0000256" key="14">
    <source>
        <dbReference type="ARBA" id="ARBA00042842"/>
    </source>
</evidence>
<keyword evidence="7" id="KW-0573">Peptidoglycan synthesis</keyword>
<organism evidence="17">
    <name type="scientific">Pyramimonas obovata</name>
    <dbReference type="NCBI Taxonomy" id="1411642"/>
    <lineage>
        <taxon>Eukaryota</taxon>
        <taxon>Viridiplantae</taxon>
        <taxon>Chlorophyta</taxon>
        <taxon>Pyramimonadophyceae</taxon>
        <taxon>Pyramimonadales</taxon>
        <taxon>Pyramimonadaceae</taxon>
        <taxon>Pyramimonas</taxon>
        <taxon>Pyramimonas incertae sedis</taxon>
    </lineage>
</organism>
<dbReference type="Pfam" id="PF00275">
    <property type="entry name" value="EPSP_synthase"/>
    <property type="match status" value="1"/>
</dbReference>
<dbReference type="InterPro" id="IPR005750">
    <property type="entry name" value="UDP_GlcNAc_COvinyl_MurA"/>
</dbReference>
<dbReference type="SUPFAM" id="SSF55205">
    <property type="entry name" value="EPT/RTPC-like"/>
    <property type="match status" value="1"/>
</dbReference>
<comment type="pathway">
    <text evidence="2">Cell wall biogenesis; peptidoglycan biosynthesis.</text>
</comment>
<evidence type="ECO:0000256" key="5">
    <source>
        <dbReference type="ARBA" id="ARBA00022679"/>
    </source>
</evidence>
<keyword evidence="8" id="KW-0131">Cell cycle</keyword>
<dbReference type="NCBIfam" id="NF006873">
    <property type="entry name" value="PRK09369.1"/>
    <property type="match status" value="1"/>
</dbReference>
<proteinExistence type="inferred from homology"/>
<dbReference type="Gene3D" id="3.65.10.10">
    <property type="entry name" value="Enolpyruvate transferase domain"/>
    <property type="match status" value="2"/>
</dbReference>
<evidence type="ECO:0000256" key="10">
    <source>
        <dbReference type="ARBA" id="ARBA00038367"/>
    </source>
</evidence>
<evidence type="ECO:0000256" key="7">
    <source>
        <dbReference type="ARBA" id="ARBA00022984"/>
    </source>
</evidence>
<dbReference type="PANTHER" id="PTHR43783">
    <property type="entry name" value="UDP-N-ACETYLGLUCOSAMINE 1-CARBOXYVINYLTRANSFERASE"/>
    <property type="match status" value="1"/>
</dbReference>
<evidence type="ECO:0000256" key="1">
    <source>
        <dbReference type="ARBA" id="ARBA00004496"/>
    </source>
</evidence>
<evidence type="ECO:0000256" key="4">
    <source>
        <dbReference type="ARBA" id="ARBA00022618"/>
    </source>
</evidence>
<evidence type="ECO:0000256" key="9">
    <source>
        <dbReference type="ARBA" id="ARBA00023316"/>
    </source>
</evidence>
<comment type="similarity">
    <text evidence="10">Belongs to the EPSP synthase family. MurA subfamily.</text>
</comment>
<dbReference type="GO" id="GO:0071555">
    <property type="term" value="P:cell wall organization"/>
    <property type="evidence" value="ECO:0007669"/>
    <property type="project" value="UniProtKB-KW"/>
</dbReference>
<evidence type="ECO:0000256" key="3">
    <source>
        <dbReference type="ARBA" id="ARBA00022490"/>
    </source>
</evidence>
<comment type="catalytic activity">
    <reaction evidence="15">
        <text>phosphoenolpyruvate + UDP-N-acetyl-alpha-D-glucosamine = UDP-N-acetyl-3-O-(1-carboxyvinyl)-alpha-D-glucosamine + phosphate</text>
        <dbReference type="Rhea" id="RHEA:18681"/>
        <dbReference type="ChEBI" id="CHEBI:43474"/>
        <dbReference type="ChEBI" id="CHEBI:57705"/>
        <dbReference type="ChEBI" id="CHEBI:58702"/>
        <dbReference type="ChEBI" id="CHEBI:68483"/>
        <dbReference type="EC" id="2.5.1.7"/>
    </reaction>
</comment>
<evidence type="ECO:0000256" key="15">
    <source>
        <dbReference type="ARBA" id="ARBA00047527"/>
    </source>
</evidence>
<evidence type="ECO:0000256" key="2">
    <source>
        <dbReference type="ARBA" id="ARBA00004752"/>
    </source>
</evidence>
<dbReference type="InterPro" id="IPR001986">
    <property type="entry name" value="Enolpyruvate_Tfrase_dom"/>
</dbReference>
<accession>A0A7S0WY80</accession>
<dbReference type="InterPro" id="IPR013792">
    <property type="entry name" value="RNA3'P_cycl/enolpyr_Trfase_a/b"/>
</dbReference>
<dbReference type="PANTHER" id="PTHR43783:SF1">
    <property type="entry name" value="UDP-N-ACETYLGLUCOSAMINE 1-CARBOXYVINYLTRANSFERASE"/>
    <property type="match status" value="1"/>
</dbReference>
<evidence type="ECO:0000256" key="11">
    <source>
        <dbReference type="ARBA" id="ARBA00039108"/>
    </source>
</evidence>
<dbReference type="GO" id="GO:0005737">
    <property type="term" value="C:cytoplasm"/>
    <property type="evidence" value="ECO:0007669"/>
    <property type="project" value="UniProtKB-SubCell"/>
</dbReference>
<dbReference type="AlphaFoldDB" id="A0A7S0WY80"/>
<evidence type="ECO:0000256" key="12">
    <source>
        <dbReference type="ARBA" id="ARBA00039754"/>
    </source>
</evidence>
<evidence type="ECO:0000256" key="6">
    <source>
        <dbReference type="ARBA" id="ARBA00022960"/>
    </source>
</evidence>
<evidence type="ECO:0000313" key="17">
    <source>
        <dbReference type="EMBL" id="CAD8691036.1"/>
    </source>
</evidence>
<dbReference type="GO" id="GO:0019277">
    <property type="term" value="P:UDP-N-acetylgalactosamine biosynthetic process"/>
    <property type="evidence" value="ECO:0007669"/>
    <property type="project" value="InterPro"/>
</dbReference>